<reference evidence="1" key="1">
    <citation type="submission" date="2023-04" db="EMBL/GenBank/DDBJ databases">
        <title>Draft Genome sequencing of Naganishia species isolated from polar environments using Oxford Nanopore Technology.</title>
        <authorList>
            <person name="Leo P."/>
            <person name="Venkateswaran K."/>
        </authorList>
    </citation>
    <scope>NUCLEOTIDE SEQUENCE</scope>
    <source>
        <strain evidence="1">MNA-CCFEE 5423</strain>
    </source>
</reference>
<dbReference type="EMBL" id="JASBWT010000025">
    <property type="protein sequence ID" value="KAJ9094456.1"/>
    <property type="molecule type" value="Genomic_DNA"/>
</dbReference>
<evidence type="ECO:0000313" key="2">
    <source>
        <dbReference type="Proteomes" id="UP001227268"/>
    </source>
</evidence>
<protein>
    <submittedName>
        <fullName evidence="1">Uncharacterized protein</fullName>
    </submittedName>
</protein>
<name>A0ACC2V6G9_9TREE</name>
<sequence>MAAGPPNFDLEAYASEYTGRTAILRLLEVAKAAPTNQLRRHAFLLAISIIKSETLDFELYDTVLAHLTSLGTSAAGEMAIDEGIQVETTTCDVADEGMEVDGMGVSIETGLEAKGQRDDDWFQKTAEKARREDEKLEAEMRNYSINLIKESIRQTLLATARHQRKCGENPAALKTYQRLRDYQSNAEHELETFMATIEVALQERSYNIVLPTVVKAQHVLARLASSIANPGINAAPGPGGRGVPSVVTGEQLRERERRSKQISELTAKTNAKLAVAKGVSLIATGSWNAGVKELIALQDRLEEWDGPIFSLSDVAIYASLAALATLSRAELKLDILGNSEIKYNMDHGGATYTRDLVEAFVGAKYKKVLDILEEHRWRLMFDLHLQSQVTHLINAIRHRAYVQYFEPFQNVQLSRMGTSFGIDEERARPAFEKDVIGLIQAGMLNARVDDIDKVLYDVKPNKRKALYQETLANGKAIRESTRQAFLRMQLHQAGVFVEDSQEKKKREQKARNKATGRDQEGEIPGYVDDSDEDMLLTAQ</sequence>
<dbReference type="Proteomes" id="UP001227268">
    <property type="component" value="Unassembled WGS sequence"/>
</dbReference>
<comment type="caution">
    <text evidence="1">The sequence shown here is derived from an EMBL/GenBank/DDBJ whole genome shotgun (WGS) entry which is preliminary data.</text>
</comment>
<keyword evidence="2" id="KW-1185">Reference proteome</keyword>
<proteinExistence type="predicted"/>
<gene>
    <name evidence="1" type="ORF">QFC21_005995</name>
</gene>
<accession>A0ACC2V6G9</accession>
<evidence type="ECO:0000313" key="1">
    <source>
        <dbReference type="EMBL" id="KAJ9094456.1"/>
    </source>
</evidence>
<organism evidence="1 2">
    <name type="scientific">Naganishia friedmannii</name>
    <dbReference type="NCBI Taxonomy" id="89922"/>
    <lineage>
        <taxon>Eukaryota</taxon>
        <taxon>Fungi</taxon>
        <taxon>Dikarya</taxon>
        <taxon>Basidiomycota</taxon>
        <taxon>Agaricomycotina</taxon>
        <taxon>Tremellomycetes</taxon>
        <taxon>Filobasidiales</taxon>
        <taxon>Filobasidiaceae</taxon>
        <taxon>Naganishia</taxon>
    </lineage>
</organism>